<proteinExistence type="predicted"/>
<name>A0A939DRD0_9ALTE</name>
<sequence length="141" mass="15988">MYTTNYANTFIAVAPDSTASVGTKPPEKSKRTIASWMFTLLYNHPYKYTSDDLIFEVFAARTDIPKQRLGTARTAYFSKPKACLRTSDLTKKYGWGIHADEQSRIALYAVESKEYEDFVSGRRTDSTGKPVSTTFAMRSKR</sequence>
<organism evidence="2 3">
    <name type="scientific">Bowmanella dokdonensis</name>
    <dbReference type="NCBI Taxonomy" id="751969"/>
    <lineage>
        <taxon>Bacteria</taxon>
        <taxon>Pseudomonadati</taxon>
        <taxon>Pseudomonadota</taxon>
        <taxon>Gammaproteobacteria</taxon>
        <taxon>Alteromonadales</taxon>
        <taxon>Alteromonadaceae</taxon>
        <taxon>Bowmanella</taxon>
    </lineage>
</organism>
<protein>
    <submittedName>
        <fullName evidence="2">Uncharacterized protein</fullName>
    </submittedName>
</protein>
<evidence type="ECO:0000313" key="3">
    <source>
        <dbReference type="Proteomes" id="UP000664654"/>
    </source>
</evidence>
<evidence type="ECO:0000313" key="2">
    <source>
        <dbReference type="EMBL" id="MBN7827258.1"/>
    </source>
</evidence>
<evidence type="ECO:0000256" key="1">
    <source>
        <dbReference type="SAM" id="MobiDB-lite"/>
    </source>
</evidence>
<dbReference type="InterPro" id="IPR046155">
    <property type="entry name" value="DUF6157"/>
</dbReference>
<dbReference type="AlphaFoldDB" id="A0A939DRD0"/>
<reference evidence="2" key="1">
    <citation type="submission" date="2021-03" db="EMBL/GenBank/DDBJ databases">
        <title>novel species isolated from a fishpond in China.</title>
        <authorList>
            <person name="Lu H."/>
            <person name="Cai Z."/>
        </authorList>
    </citation>
    <scope>NUCLEOTIDE SEQUENCE</scope>
    <source>
        <strain evidence="2">JCM 30855</strain>
    </source>
</reference>
<dbReference type="Pfam" id="PF19654">
    <property type="entry name" value="DUF6157"/>
    <property type="match status" value="1"/>
</dbReference>
<gene>
    <name evidence="2" type="ORF">J0A66_18645</name>
</gene>
<accession>A0A939DRD0</accession>
<keyword evidence="3" id="KW-1185">Reference proteome</keyword>
<dbReference type="Proteomes" id="UP000664654">
    <property type="component" value="Unassembled WGS sequence"/>
</dbReference>
<dbReference type="EMBL" id="JAFKCV010000015">
    <property type="protein sequence ID" value="MBN7827258.1"/>
    <property type="molecule type" value="Genomic_DNA"/>
</dbReference>
<comment type="caution">
    <text evidence="2">The sequence shown here is derived from an EMBL/GenBank/DDBJ whole genome shotgun (WGS) entry which is preliminary data.</text>
</comment>
<feature type="region of interest" description="Disordered" evidence="1">
    <location>
        <begin position="121"/>
        <end position="141"/>
    </location>
</feature>
<dbReference type="RefSeq" id="WP_206575366.1">
    <property type="nucleotide sequence ID" value="NZ_JAFKCV010000015.1"/>
</dbReference>
<feature type="compositionally biased region" description="Polar residues" evidence="1">
    <location>
        <begin position="127"/>
        <end position="141"/>
    </location>
</feature>